<dbReference type="Proteomes" id="UP000521943">
    <property type="component" value="Unassembled WGS sequence"/>
</dbReference>
<accession>A0A8H6M0G3</accession>
<name>A0A8H6M0G3_9AGAR</name>
<comment type="caution">
    <text evidence="2">The sequence shown here is derived from an EMBL/GenBank/DDBJ whole genome shotgun (WGS) entry which is preliminary data.</text>
</comment>
<dbReference type="AlphaFoldDB" id="A0A8H6M0G3"/>
<reference evidence="2 3" key="1">
    <citation type="submission" date="2020-07" db="EMBL/GenBank/DDBJ databases">
        <title>Comparative genomics of pyrophilous fungi reveals a link between fire events and developmental genes.</title>
        <authorList>
            <consortium name="DOE Joint Genome Institute"/>
            <person name="Steindorff A.S."/>
            <person name="Carver A."/>
            <person name="Calhoun S."/>
            <person name="Stillman K."/>
            <person name="Liu H."/>
            <person name="Lipzen A."/>
            <person name="Pangilinan J."/>
            <person name="Labutti K."/>
            <person name="Bruns T.D."/>
            <person name="Grigoriev I.V."/>
        </authorList>
    </citation>
    <scope>NUCLEOTIDE SEQUENCE [LARGE SCALE GENOMIC DNA]</scope>
    <source>
        <strain evidence="2 3">CBS 144469</strain>
    </source>
</reference>
<evidence type="ECO:0000313" key="3">
    <source>
        <dbReference type="Proteomes" id="UP000521943"/>
    </source>
</evidence>
<keyword evidence="3" id="KW-1185">Reference proteome</keyword>
<feature type="compositionally biased region" description="Basic and acidic residues" evidence="1">
    <location>
        <begin position="70"/>
        <end position="82"/>
    </location>
</feature>
<sequence>MPDSLTITASPTTSTHSVHFHPSLALCDNKPEEMSRMASLDLLNLKARLASRRRDGSRPSNATSATEAGSEDHGLSDSDLRHVHSAATSATHVDASSVLNSSKTSKSGASDSVSQKKQDKEKKGETSVDDGKTAHQIELEQHAAINPAPFAFKP</sequence>
<proteinExistence type="predicted"/>
<feature type="compositionally biased region" description="Polar residues" evidence="1">
    <location>
        <begin position="58"/>
        <end position="67"/>
    </location>
</feature>
<feature type="compositionally biased region" description="Low complexity" evidence="1">
    <location>
        <begin position="96"/>
        <end position="113"/>
    </location>
</feature>
<gene>
    <name evidence="2" type="ORF">DFP72DRAFT_1073001</name>
</gene>
<evidence type="ECO:0000256" key="1">
    <source>
        <dbReference type="SAM" id="MobiDB-lite"/>
    </source>
</evidence>
<evidence type="ECO:0000313" key="2">
    <source>
        <dbReference type="EMBL" id="KAF6749780.1"/>
    </source>
</evidence>
<protein>
    <submittedName>
        <fullName evidence="2">Uncharacterized protein</fullName>
    </submittedName>
</protein>
<dbReference type="EMBL" id="JACGCI010000061">
    <property type="protein sequence ID" value="KAF6749780.1"/>
    <property type="molecule type" value="Genomic_DNA"/>
</dbReference>
<feature type="region of interest" description="Disordered" evidence="1">
    <location>
        <begin position="50"/>
        <end position="154"/>
    </location>
</feature>
<organism evidence="2 3">
    <name type="scientific">Ephemerocybe angulata</name>
    <dbReference type="NCBI Taxonomy" id="980116"/>
    <lineage>
        <taxon>Eukaryota</taxon>
        <taxon>Fungi</taxon>
        <taxon>Dikarya</taxon>
        <taxon>Basidiomycota</taxon>
        <taxon>Agaricomycotina</taxon>
        <taxon>Agaricomycetes</taxon>
        <taxon>Agaricomycetidae</taxon>
        <taxon>Agaricales</taxon>
        <taxon>Agaricineae</taxon>
        <taxon>Psathyrellaceae</taxon>
        <taxon>Ephemerocybe</taxon>
    </lineage>
</organism>
<feature type="compositionally biased region" description="Basic and acidic residues" evidence="1">
    <location>
        <begin position="114"/>
        <end position="141"/>
    </location>
</feature>